<dbReference type="EMBL" id="WUEK01000001">
    <property type="protein sequence ID" value="MXG88381.1"/>
    <property type="molecule type" value="Genomic_DNA"/>
</dbReference>
<keyword evidence="2" id="KW-1185">Reference proteome</keyword>
<protein>
    <submittedName>
        <fullName evidence="1">Prolyl oligopeptidase family serine peptidase</fullName>
    </submittedName>
</protein>
<evidence type="ECO:0000313" key="2">
    <source>
        <dbReference type="Proteomes" id="UP000473325"/>
    </source>
</evidence>
<gene>
    <name evidence="1" type="ORF">GRQ65_02320</name>
</gene>
<dbReference type="PANTHER" id="PTHR48098:SF1">
    <property type="entry name" value="DIACYLGLYCEROL ACYLTRANSFERASE_MYCOLYLTRANSFERASE AG85A"/>
    <property type="match status" value="1"/>
</dbReference>
<dbReference type="InterPro" id="IPR000801">
    <property type="entry name" value="Esterase-like"/>
</dbReference>
<dbReference type="AlphaFoldDB" id="A0A6L7EXI5"/>
<reference evidence="1 2" key="1">
    <citation type="submission" date="2019-12" db="EMBL/GenBank/DDBJ databases">
        <authorList>
            <person name="Kun Z."/>
        </authorList>
    </citation>
    <scope>NUCLEOTIDE SEQUENCE [LARGE SCALE GENOMIC DNA]</scope>
    <source>
        <strain evidence="1 2">YIM 123512</strain>
    </source>
</reference>
<dbReference type="InterPro" id="IPR050583">
    <property type="entry name" value="Mycobacterial_A85_antigen"/>
</dbReference>
<dbReference type="Gene3D" id="3.40.50.1820">
    <property type="entry name" value="alpha/beta hydrolase"/>
    <property type="match status" value="1"/>
</dbReference>
<proteinExistence type="predicted"/>
<name>A0A6L7EXI5_9ACTN</name>
<dbReference type="Pfam" id="PF00756">
    <property type="entry name" value="Esterase"/>
    <property type="match status" value="1"/>
</dbReference>
<dbReference type="SUPFAM" id="SSF53474">
    <property type="entry name" value="alpha/beta-Hydrolases"/>
    <property type="match status" value="1"/>
</dbReference>
<sequence>MARLTCDVFSESLEVGTSVTVLLPQPTEEQIGVSGADVTGPPPVLYLLHGLSDDHTAWTRYTSIERYAAERGLAVVMPAVGRSFYADEAHGHRYWTWVSQELPELVARFFRVATEPASTFVAGLSMGGYGALRLALTHPERYAAAASLSGALDVVELAAGPRTALFDRIHGGAPGPEADLFALLERAEHVPPLHVSCGTEDPLLPGSEKLIAAARARGVDVTADLRPGEHEWGLWDTVIREVVDWLPIPGAPVSAG</sequence>
<dbReference type="RefSeq" id="WP_160874710.1">
    <property type="nucleotide sequence ID" value="NZ_WUEK01000001.1"/>
</dbReference>
<dbReference type="GO" id="GO:0016747">
    <property type="term" value="F:acyltransferase activity, transferring groups other than amino-acyl groups"/>
    <property type="evidence" value="ECO:0007669"/>
    <property type="project" value="TreeGrafter"/>
</dbReference>
<evidence type="ECO:0000313" key="1">
    <source>
        <dbReference type="EMBL" id="MXG88381.1"/>
    </source>
</evidence>
<accession>A0A6L7EXI5</accession>
<dbReference type="Proteomes" id="UP000473325">
    <property type="component" value="Unassembled WGS sequence"/>
</dbReference>
<dbReference type="PANTHER" id="PTHR48098">
    <property type="entry name" value="ENTEROCHELIN ESTERASE-RELATED"/>
    <property type="match status" value="1"/>
</dbReference>
<dbReference type="InterPro" id="IPR029058">
    <property type="entry name" value="AB_hydrolase_fold"/>
</dbReference>
<comment type="caution">
    <text evidence="1">The sequence shown here is derived from an EMBL/GenBank/DDBJ whole genome shotgun (WGS) entry which is preliminary data.</text>
</comment>
<organism evidence="1 2">
    <name type="scientific">Nocardioides flavescens</name>
    <dbReference type="NCBI Taxonomy" id="2691959"/>
    <lineage>
        <taxon>Bacteria</taxon>
        <taxon>Bacillati</taxon>
        <taxon>Actinomycetota</taxon>
        <taxon>Actinomycetes</taxon>
        <taxon>Propionibacteriales</taxon>
        <taxon>Nocardioidaceae</taxon>
        <taxon>Nocardioides</taxon>
    </lineage>
</organism>